<evidence type="ECO:0000256" key="8">
    <source>
        <dbReference type="SAM" id="MobiDB-lite"/>
    </source>
</evidence>
<feature type="transmembrane region" description="Helical" evidence="9">
    <location>
        <begin position="194"/>
        <end position="216"/>
    </location>
</feature>
<dbReference type="Pfam" id="PF01594">
    <property type="entry name" value="AI-2E_transport"/>
    <property type="match status" value="1"/>
</dbReference>
<evidence type="ECO:0000313" key="11">
    <source>
        <dbReference type="Proteomes" id="UP000280726"/>
    </source>
</evidence>
<dbReference type="InterPro" id="IPR002549">
    <property type="entry name" value="AI-2E-like"/>
</dbReference>
<dbReference type="AlphaFoldDB" id="A0A3N4YY17"/>
<dbReference type="GO" id="GO:0005886">
    <property type="term" value="C:plasma membrane"/>
    <property type="evidence" value="ECO:0007669"/>
    <property type="project" value="UniProtKB-SubCell"/>
</dbReference>
<feature type="compositionally biased region" description="Polar residues" evidence="8">
    <location>
        <begin position="1"/>
        <end position="11"/>
    </location>
</feature>
<feature type="transmembrane region" description="Helical" evidence="9">
    <location>
        <begin position="81"/>
        <end position="101"/>
    </location>
</feature>
<sequence length="493" mass="51358">MPDLSTWRTRLSPSRPDRPVGRRPGGVTTGRAAAASSAASDPSGVVPFGLRASAAWAWRFIVVAAALAILGYLVITFQTIVVAFLLAIIIAVLLDPLAAWLRRVLRFPRALASLTAIVATLATLVALLVLAGRSIVDGFGALTEQAVAGFDQLLAWLSDGPLGIDEAQIDQVLEQVTGQVRDNSDVLINGVVNATGSLTSVLTGAVIAIFCLFFFLKEGRRIWQWFVRLAPRPARERINESGIRAWITVGGYARTQILVAFVDAVGIAAGALILGVPLALPIGVLVFLGAFIPIVGAFLTGAVAVLVALVDQGPVTGLIMFAIVLLVQQIEGNLLQPWLQGNALSLHPIAILLAVTAGTGVAGILGALLAVPVAAVLNTVLLYLNGHDKYPEIADDLNRPGGPPGAVTEAIEASYPEVELQVAEDGSIVDEEGRPATVSPATATVAGGGHPGAHDRTAHDRAAQGHRGGDDGRDDHGRDGRDRPDAGRDGPGR</sequence>
<accession>A0A3N4YY17</accession>
<feature type="compositionally biased region" description="Low complexity" evidence="8">
    <location>
        <begin position="435"/>
        <end position="445"/>
    </location>
</feature>
<dbReference type="OrthoDB" id="9784366at2"/>
<comment type="caution">
    <text evidence="10">The sequence shown here is derived from an EMBL/GenBank/DDBJ whole genome shotgun (WGS) entry which is preliminary data.</text>
</comment>
<comment type="subcellular location">
    <subcellularLocation>
        <location evidence="1">Cell membrane</location>
        <topology evidence="1">Multi-pass membrane protein</topology>
    </subcellularLocation>
</comment>
<evidence type="ECO:0000256" key="1">
    <source>
        <dbReference type="ARBA" id="ARBA00004651"/>
    </source>
</evidence>
<keyword evidence="11" id="KW-1185">Reference proteome</keyword>
<reference evidence="10 11" key="1">
    <citation type="submission" date="2018-11" db="EMBL/GenBank/DDBJ databases">
        <title>Sequencing the genomes of 1000 actinobacteria strains.</title>
        <authorList>
            <person name="Klenk H.-P."/>
        </authorList>
    </citation>
    <scope>NUCLEOTIDE SEQUENCE [LARGE SCALE GENOMIC DNA]</scope>
    <source>
        <strain evidence="10 11">DSM 14418</strain>
    </source>
</reference>
<keyword evidence="3" id="KW-0813">Transport</keyword>
<dbReference type="EMBL" id="RKRA01000001">
    <property type="protein sequence ID" value="RPF26049.1"/>
    <property type="molecule type" value="Genomic_DNA"/>
</dbReference>
<evidence type="ECO:0000256" key="2">
    <source>
        <dbReference type="ARBA" id="ARBA00009773"/>
    </source>
</evidence>
<name>A0A3N4YY17_9MICO</name>
<feature type="compositionally biased region" description="Basic and acidic residues" evidence="8">
    <location>
        <begin position="452"/>
        <end position="493"/>
    </location>
</feature>
<gene>
    <name evidence="10" type="ORF">EDD32_0472</name>
</gene>
<keyword evidence="7 9" id="KW-0472">Membrane</keyword>
<keyword evidence="6 9" id="KW-1133">Transmembrane helix</keyword>
<feature type="transmembrane region" description="Helical" evidence="9">
    <location>
        <begin position="257"/>
        <end position="280"/>
    </location>
</feature>
<dbReference type="RefSeq" id="WP_123914267.1">
    <property type="nucleotide sequence ID" value="NZ_RKRA01000001.1"/>
</dbReference>
<feature type="transmembrane region" description="Helical" evidence="9">
    <location>
        <begin position="110"/>
        <end position="131"/>
    </location>
</feature>
<dbReference type="GO" id="GO:0055085">
    <property type="term" value="P:transmembrane transport"/>
    <property type="evidence" value="ECO:0007669"/>
    <property type="project" value="TreeGrafter"/>
</dbReference>
<keyword evidence="5 9" id="KW-0812">Transmembrane</keyword>
<protein>
    <submittedName>
        <fullName evidence="10">Putative PurR-regulated permease PerM</fullName>
    </submittedName>
</protein>
<feature type="region of interest" description="Disordered" evidence="8">
    <location>
        <begin position="430"/>
        <end position="493"/>
    </location>
</feature>
<evidence type="ECO:0000256" key="7">
    <source>
        <dbReference type="ARBA" id="ARBA00023136"/>
    </source>
</evidence>
<dbReference type="PANTHER" id="PTHR21716:SF53">
    <property type="entry name" value="PERMEASE PERM-RELATED"/>
    <property type="match status" value="1"/>
</dbReference>
<dbReference type="Proteomes" id="UP000280726">
    <property type="component" value="Unassembled WGS sequence"/>
</dbReference>
<proteinExistence type="inferred from homology"/>
<evidence type="ECO:0000256" key="4">
    <source>
        <dbReference type="ARBA" id="ARBA00022475"/>
    </source>
</evidence>
<evidence type="ECO:0000313" key="10">
    <source>
        <dbReference type="EMBL" id="RPF26049.1"/>
    </source>
</evidence>
<comment type="similarity">
    <text evidence="2">Belongs to the autoinducer-2 exporter (AI-2E) (TC 2.A.86) family.</text>
</comment>
<keyword evidence="4" id="KW-1003">Cell membrane</keyword>
<feature type="transmembrane region" description="Helical" evidence="9">
    <location>
        <begin position="317"/>
        <end position="339"/>
    </location>
</feature>
<dbReference type="PANTHER" id="PTHR21716">
    <property type="entry name" value="TRANSMEMBRANE PROTEIN"/>
    <property type="match status" value="1"/>
</dbReference>
<feature type="region of interest" description="Disordered" evidence="8">
    <location>
        <begin position="1"/>
        <end position="29"/>
    </location>
</feature>
<evidence type="ECO:0000256" key="9">
    <source>
        <dbReference type="SAM" id="Phobius"/>
    </source>
</evidence>
<evidence type="ECO:0000256" key="5">
    <source>
        <dbReference type="ARBA" id="ARBA00022692"/>
    </source>
</evidence>
<evidence type="ECO:0000256" key="3">
    <source>
        <dbReference type="ARBA" id="ARBA00022448"/>
    </source>
</evidence>
<organism evidence="10 11">
    <name type="scientific">Georgenia muralis</name>
    <dbReference type="NCBI Taxonomy" id="154117"/>
    <lineage>
        <taxon>Bacteria</taxon>
        <taxon>Bacillati</taxon>
        <taxon>Actinomycetota</taxon>
        <taxon>Actinomycetes</taxon>
        <taxon>Micrococcales</taxon>
        <taxon>Bogoriellaceae</taxon>
        <taxon>Georgenia</taxon>
    </lineage>
</organism>
<evidence type="ECO:0000256" key="6">
    <source>
        <dbReference type="ARBA" id="ARBA00022989"/>
    </source>
</evidence>
<feature type="transmembrane region" description="Helical" evidence="9">
    <location>
        <begin position="351"/>
        <end position="384"/>
    </location>
</feature>
<feature type="transmembrane region" description="Helical" evidence="9">
    <location>
        <begin position="56"/>
        <end position="75"/>
    </location>
</feature>
<feature type="transmembrane region" description="Helical" evidence="9">
    <location>
        <begin position="286"/>
        <end position="310"/>
    </location>
</feature>